<reference evidence="2" key="1">
    <citation type="submission" date="2023-03" db="EMBL/GenBank/DDBJ databases">
        <title>MT1 and MT2 Draft Genomes of Novel Species.</title>
        <authorList>
            <person name="Venkateswaran K."/>
        </authorList>
    </citation>
    <scope>NUCLEOTIDE SEQUENCE</scope>
    <source>
        <strain evidence="2">F6_3S_P_2</strain>
    </source>
</reference>
<organism evidence="2 3">
    <name type="scientific">Sporosarcina highlanderae</name>
    <dbReference type="NCBI Taxonomy" id="3035916"/>
    <lineage>
        <taxon>Bacteria</taxon>
        <taxon>Bacillati</taxon>
        <taxon>Bacillota</taxon>
        <taxon>Bacilli</taxon>
        <taxon>Bacillales</taxon>
        <taxon>Caryophanaceae</taxon>
        <taxon>Sporosarcina</taxon>
    </lineage>
</organism>
<dbReference type="GO" id="GO:0008168">
    <property type="term" value="F:methyltransferase activity"/>
    <property type="evidence" value="ECO:0007669"/>
    <property type="project" value="UniProtKB-KW"/>
</dbReference>
<protein>
    <submittedName>
        <fullName evidence="2">Class I SAM-dependent methyltransferase</fullName>
    </submittedName>
</protein>
<dbReference type="PANTHER" id="PTHR43861">
    <property type="entry name" value="TRANS-ACONITATE 2-METHYLTRANSFERASE-RELATED"/>
    <property type="match status" value="1"/>
</dbReference>
<dbReference type="InterPro" id="IPR029063">
    <property type="entry name" value="SAM-dependent_MTases_sf"/>
</dbReference>
<keyword evidence="2" id="KW-0489">Methyltransferase</keyword>
<evidence type="ECO:0000313" key="3">
    <source>
        <dbReference type="Proteomes" id="UP001175097"/>
    </source>
</evidence>
<evidence type="ECO:0000313" key="2">
    <source>
        <dbReference type="EMBL" id="MDN4606801.1"/>
    </source>
</evidence>
<name>A0ABT8JNT2_9BACL</name>
<evidence type="ECO:0000256" key="1">
    <source>
        <dbReference type="ARBA" id="ARBA00022679"/>
    </source>
</evidence>
<dbReference type="Pfam" id="PF13489">
    <property type="entry name" value="Methyltransf_23"/>
    <property type="match status" value="1"/>
</dbReference>
<dbReference type="GO" id="GO:0032259">
    <property type="term" value="P:methylation"/>
    <property type="evidence" value="ECO:0007669"/>
    <property type="project" value="UniProtKB-KW"/>
</dbReference>
<gene>
    <name evidence="2" type="ORF">P5G49_04830</name>
</gene>
<dbReference type="EMBL" id="JAROCC010000003">
    <property type="protein sequence ID" value="MDN4606801.1"/>
    <property type="molecule type" value="Genomic_DNA"/>
</dbReference>
<dbReference type="RefSeq" id="WP_301242354.1">
    <property type="nucleotide sequence ID" value="NZ_JAROCC010000003.1"/>
</dbReference>
<comment type="caution">
    <text evidence="2">The sequence shown here is derived from an EMBL/GenBank/DDBJ whole genome shotgun (WGS) entry which is preliminary data.</text>
</comment>
<dbReference type="Gene3D" id="3.40.50.150">
    <property type="entry name" value="Vaccinia Virus protein VP39"/>
    <property type="match status" value="1"/>
</dbReference>
<accession>A0ABT8JNT2</accession>
<dbReference type="Proteomes" id="UP001175097">
    <property type="component" value="Unassembled WGS sequence"/>
</dbReference>
<dbReference type="PANTHER" id="PTHR43861:SF3">
    <property type="entry name" value="PUTATIVE (AFU_ORTHOLOGUE AFUA_2G14390)-RELATED"/>
    <property type="match status" value="1"/>
</dbReference>
<keyword evidence="3" id="KW-1185">Reference proteome</keyword>
<dbReference type="SUPFAM" id="SSF53335">
    <property type="entry name" value="S-adenosyl-L-methionine-dependent methyltransferases"/>
    <property type="match status" value="1"/>
</dbReference>
<sequence length="247" mass="28655">MVYLSSIDHITDKFYEESGMLSGRFNIKEYRANSLRDDKRRARYIDDNIINKAMLDFGCGGGGLLHLLKERTSRIAGLELDKTLHKMINDEGITCYQELGDIKEKFDYITMFHVIEHLPNPIQVLVELRKYLVPNGKIIIEVPNSEDALLTLYKNEAFANFTYWSCHLFLFNASTLQELFKQAGYRVNYIKQVQRYPLSNHLYWQSNQLPGGHKEWNFLNNSVLDKEYESQLAAIGKCDTLLAEISL</sequence>
<proteinExistence type="predicted"/>
<keyword evidence="1" id="KW-0808">Transferase</keyword>